<sequence length="98" mass="10720">MSPTRNSWQNRQTGFSFFLSPPSGPKTAIEKIPLDTQLTSTGINQPDYKHNKHGIIIIIIHNCTEFFQSTTSTVCSAVPCHPVTACDTSLSESRVASP</sequence>
<gene>
    <name evidence="2" type="ORF">RRG08_040896</name>
</gene>
<accession>A0AAE0YAU5</accession>
<evidence type="ECO:0000313" key="3">
    <source>
        <dbReference type="Proteomes" id="UP001283361"/>
    </source>
</evidence>
<keyword evidence="3" id="KW-1185">Reference proteome</keyword>
<evidence type="ECO:0000256" key="1">
    <source>
        <dbReference type="SAM" id="MobiDB-lite"/>
    </source>
</evidence>
<dbReference type="AlphaFoldDB" id="A0AAE0YAU5"/>
<comment type="caution">
    <text evidence="2">The sequence shown here is derived from an EMBL/GenBank/DDBJ whole genome shotgun (WGS) entry which is preliminary data.</text>
</comment>
<proteinExistence type="predicted"/>
<reference evidence="2" key="1">
    <citation type="journal article" date="2023" name="G3 (Bethesda)">
        <title>A reference genome for the long-term kleptoplast-retaining sea slug Elysia crispata morphotype clarki.</title>
        <authorList>
            <person name="Eastman K.E."/>
            <person name="Pendleton A.L."/>
            <person name="Shaikh M.A."/>
            <person name="Suttiyut T."/>
            <person name="Ogas R."/>
            <person name="Tomko P."/>
            <person name="Gavelis G."/>
            <person name="Widhalm J.R."/>
            <person name="Wisecaver J.H."/>
        </authorList>
    </citation>
    <scope>NUCLEOTIDE SEQUENCE</scope>
    <source>
        <strain evidence="2">ECLA1</strain>
    </source>
</reference>
<dbReference type="EMBL" id="JAWDGP010006580">
    <property type="protein sequence ID" value="KAK3738678.1"/>
    <property type="molecule type" value="Genomic_DNA"/>
</dbReference>
<protein>
    <submittedName>
        <fullName evidence="2">Uncharacterized protein</fullName>
    </submittedName>
</protein>
<name>A0AAE0YAU5_9GAST</name>
<feature type="region of interest" description="Disordered" evidence="1">
    <location>
        <begin position="1"/>
        <end position="24"/>
    </location>
</feature>
<evidence type="ECO:0000313" key="2">
    <source>
        <dbReference type="EMBL" id="KAK3738678.1"/>
    </source>
</evidence>
<dbReference type="Proteomes" id="UP001283361">
    <property type="component" value="Unassembled WGS sequence"/>
</dbReference>
<organism evidence="2 3">
    <name type="scientific">Elysia crispata</name>
    <name type="common">lettuce slug</name>
    <dbReference type="NCBI Taxonomy" id="231223"/>
    <lineage>
        <taxon>Eukaryota</taxon>
        <taxon>Metazoa</taxon>
        <taxon>Spiralia</taxon>
        <taxon>Lophotrochozoa</taxon>
        <taxon>Mollusca</taxon>
        <taxon>Gastropoda</taxon>
        <taxon>Heterobranchia</taxon>
        <taxon>Euthyneura</taxon>
        <taxon>Panpulmonata</taxon>
        <taxon>Sacoglossa</taxon>
        <taxon>Placobranchoidea</taxon>
        <taxon>Plakobranchidae</taxon>
        <taxon>Elysia</taxon>
    </lineage>
</organism>
<feature type="compositionally biased region" description="Polar residues" evidence="1">
    <location>
        <begin position="1"/>
        <end position="15"/>
    </location>
</feature>